<keyword evidence="10" id="KW-0249">Electron transport</keyword>
<feature type="chain" id="PRO_5041910009" description="Thioredoxin-related transmembrane protein 1" evidence="25">
    <location>
        <begin position="25"/>
        <end position="289"/>
    </location>
</feature>
<evidence type="ECO:0000256" key="17">
    <source>
        <dbReference type="ARBA" id="ARBA00023284"/>
    </source>
</evidence>
<evidence type="ECO:0000256" key="9">
    <source>
        <dbReference type="ARBA" id="ARBA00022824"/>
    </source>
</evidence>
<dbReference type="PANTHER" id="PTHR46107:SF3">
    <property type="entry name" value="THIOREDOXIN DOMAIN-CONTAINING PROTEIN"/>
    <property type="match status" value="1"/>
</dbReference>
<feature type="compositionally biased region" description="Basic residues" evidence="23">
    <location>
        <begin position="280"/>
        <end position="289"/>
    </location>
</feature>
<keyword evidence="5" id="KW-0964">Secreted</keyword>
<reference evidence="27" key="2">
    <citation type="journal article" date="2023" name="Commun. Biol.">
        <title>Intrasexual cuticular hydrocarbon dimorphism in a wasp sheds light on hydrocarbon biosynthesis genes in Hymenoptera.</title>
        <authorList>
            <person name="Moris V.C."/>
            <person name="Podsiadlowski L."/>
            <person name="Martin S."/>
            <person name="Oeyen J.P."/>
            <person name="Donath A."/>
            <person name="Petersen M."/>
            <person name="Wilbrandt J."/>
            <person name="Misof B."/>
            <person name="Liedtke D."/>
            <person name="Thamm M."/>
            <person name="Scheiner R."/>
            <person name="Schmitt T."/>
            <person name="Niehuis O."/>
        </authorList>
    </citation>
    <scope>NUCLEOTIDE SEQUENCE</scope>
    <source>
        <strain evidence="27">GBR_01_08_01A</strain>
    </source>
</reference>
<keyword evidence="9" id="KW-0256">Endoplasmic reticulum</keyword>
<comment type="subcellular location">
    <subcellularLocation>
        <location evidence="1">Endoplasmic reticulum membrane</location>
        <topology evidence="1">Single-pass type I membrane protein</topology>
    </subcellularLocation>
    <subcellularLocation>
        <location evidence="2">Mitochondrion membrane</location>
        <topology evidence="2">Single-pass type I membrane protein</topology>
    </subcellularLocation>
    <subcellularLocation>
        <location evidence="3">Secreted</location>
    </subcellularLocation>
</comment>
<evidence type="ECO:0000256" key="13">
    <source>
        <dbReference type="ARBA" id="ARBA00023136"/>
    </source>
</evidence>
<evidence type="ECO:0000256" key="21">
    <source>
        <dbReference type="ARBA" id="ARBA00075863"/>
    </source>
</evidence>
<evidence type="ECO:0000256" key="14">
    <source>
        <dbReference type="ARBA" id="ARBA00023139"/>
    </source>
</evidence>
<accession>A0AAD9VRT3</accession>
<evidence type="ECO:0000256" key="6">
    <source>
        <dbReference type="ARBA" id="ARBA00022553"/>
    </source>
</evidence>
<evidence type="ECO:0000256" key="19">
    <source>
        <dbReference type="ARBA" id="ARBA00062962"/>
    </source>
</evidence>
<feature type="region of interest" description="Disordered" evidence="23">
    <location>
        <begin position="216"/>
        <end position="289"/>
    </location>
</feature>
<evidence type="ECO:0000256" key="20">
    <source>
        <dbReference type="ARBA" id="ARBA00072260"/>
    </source>
</evidence>
<evidence type="ECO:0000256" key="12">
    <source>
        <dbReference type="ARBA" id="ARBA00023128"/>
    </source>
</evidence>
<evidence type="ECO:0000313" key="27">
    <source>
        <dbReference type="EMBL" id="KAK2584551.1"/>
    </source>
</evidence>
<feature type="domain" description="Thioredoxin" evidence="26">
    <location>
        <begin position="23"/>
        <end position="136"/>
    </location>
</feature>
<name>A0AAD9VRT3_9HYME</name>
<dbReference type="AlphaFoldDB" id="A0AAD9VRT3"/>
<evidence type="ECO:0000256" key="10">
    <source>
        <dbReference type="ARBA" id="ARBA00022982"/>
    </source>
</evidence>
<evidence type="ECO:0000256" key="23">
    <source>
        <dbReference type="SAM" id="MobiDB-lite"/>
    </source>
</evidence>
<dbReference type="InterPro" id="IPR017937">
    <property type="entry name" value="Thioredoxin_CS"/>
</dbReference>
<evidence type="ECO:0000256" key="8">
    <source>
        <dbReference type="ARBA" id="ARBA00022729"/>
    </source>
</evidence>
<dbReference type="CDD" id="cd02994">
    <property type="entry name" value="PDI_a_TMX"/>
    <property type="match status" value="1"/>
</dbReference>
<evidence type="ECO:0000313" key="28">
    <source>
        <dbReference type="Proteomes" id="UP001258017"/>
    </source>
</evidence>
<evidence type="ECO:0000259" key="26">
    <source>
        <dbReference type="PROSITE" id="PS51352"/>
    </source>
</evidence>
<dbReference type="GO" id="GO:0005789">
    <property type="term" value="C:endoplasmic reticulum membrane"/>
    <property type="evidence" value="ECO:0007669"/>
    <property type="project" value="UniProtKB-SubCell"/>
</dbReference>
<dbReference type="InterPro" id="IPR013766">
    <property type="entry name" value="Thioredoxin_domain"/>
</dbReference>
<gene>
    <name evidence="27" type="ORF">KPH14_006920</name>
</gene>
<dbReference type="Proteomes" id="UP001258017">
    <property type="component" value="Unassembled WGS sequence"/>
</dbReference>
<dbReference type="EMBL" id="JAIFRP010000026">
    <property type="protein sequence ID" value="KAK2584551.1"/>
    <property type="molecule type" value="Genomic_DNA"/>
</dbReference>
<feature type="compositionally biased region" description="Acidic residues" evidence="23">
    <location>
        <begin position="250"/>
        <end position="262"/>
    </location>
</feature>
<evidence type="ECO:0000256" key="15">
    <source>
        <dbReference type="ARBA" id="ARBA00023157"/>
    </source>
</evidence>
<reference evidence="27" key="1">
    <citation type="submission" date="2021-08" db="EMBL/GenBank/DDBJ databases">
        <authorList>
            <person name="Misof B."/>
            <person name="Oliver O."/>
            <person name="Podsiadlowski L."/>
            <person name="Donath A."/>
            <person name="Peters R."/>
            <person name="Mayer C."/>
            <person name="Rust J."/>
            <person name="Gunkel S."/>
            <person name="Lesny P."/>
            <person name="Martin S."/>
            <person name="Oeyen J.P."/>
            <person name="Petersen M."/>
            <person name="Panagiotis P."/>
            <person name="Wilbrandt J."/>
            <person name="Tanja T."/>
        </authorList>
    </citation>
    <scope>NUCLEOTIDE SEQUENCE</scope>
    <source>
        <strain evidence="27">GBR_01_08_01A</strain>
        <tissue evidence="27">Thorax + abdomen</tissue>
    </source>
</reference>
<evidence type="ECO:0000256" key="4">
    <source>
        <dbReference type="ARBA" id="ARBA00022448"/>
    </source>
</evidence>
<evidence type="ECO:0000256" key="3">
    <source>
        <dbReference type="ARBA" id="ARBA00004613"/>
    </source>
</evidence>
<evidence type="ECO:0000256" key="18">
    <source>
        <dbReference type="ARBA" id="ARBA00023288"/>
    </source>
</evidence>
<keyword evidence="15" id="KW-1015">Disulfide bond</keyword>
<keyword evidence="16" id="KW-0413">Isomerase</keyword>
<keyword evidence="4" id="KW-0813">Transport</keyword>
<dbReference type="PROSITE" id="PS00194">
    <property type="entry name" value="THIOREDOXIN_1"/>
    <property type="match status" value="1"/>
</dbReference>
<dbReference type="GO" id="GO:0003756">
    <property type="term" value="F:protein disulfide isomerase activity"/>
    <property type="evidence" value="ECO:0007669"/>
    <property type="project" value="UniProtKB-ARBA"/>
</dbReference>
<keyword evidence="12" id="KW-0496">Mitochondrion</keyword>
<evidence type="ECO:0000256" key="25">
    <source>
        <dbReference type="SAM" id="SignalP"/>
    </source>
</evidence>
<evidence type="ECO:0000256" key="7">
    <source>
        <dbReference type="ARBA" id="ARBA00022692"/>
    </source>
</evidence>
<dbReference type="Pfam" id="PF00085">
    <property type="entry name" value="Thioredoxin"/>
    <property type="match status" value="1"/>
</dbReference>
<dbReference type="InterPro" id="IPR052454">
    <property type="entry name" value="TMX_domain-containing"/>
</dbReference>
<evidence type="ECO:0000256" key="5">
    <source>
        <dbReference type="ARBA" id="ARBA00022525"/>
    </source>
</evidence>
<sequence>MSYAGMGRVFYILCFSLLLGVASANNQRVSTESLVEQLDEENWDRMLHGEWMVEFYAPWCPACKALESVWEHLASSKEDLNINVGKVDVTDSPGLSGRFMVTALPTIYHVVDGVFRQYKSPRDEDALIEFVSEKTWRKIDPIPSWKSPTSLHMSILSQFFRMSQVLRGIHNNLMEDFGLPTWGSYLIFAIATIVVGAILGLIIVCLIDLIYPPKPMQPQSKKKEEDENSAAAQEKGSGDDEIIDNLKDDLIDEQDSESEEVAETNNKEKDAKADTSSPNVRKRKPRKAD</sequence>
<comment type="subunit">
    <text evidence="19">Interacts with ATP2A2.</text>
</comment>
<keyword evidence="14" id="KW-0564">Palmitate</keyword>
<dbReference type="PANTHER" id="PTHR46107">
    <property type="entry name" value="DUMPY: SHORTER THAN WILD-TYPE"/>
    <property type="match status" value="1"/>
</dbReference>
<dbReference type="GO" id="GO:0015036">
    <property type="term" value="F:disulfide oxidoreductase activity"/>
    <property type="evidence" value="ECO:0007669"/>
    <property type="project" value="TreeGrafter"/>
</dbReference>
<evidence type="ECO:0000256" key="24">
    <source>
        <dbReference type="SAM" id="Phobius"/>
    </source>
</evidence>
<evidence type="ECO:0000256" key="22">
    <source>
        <dbReference type="ARBA" id="ARBA00076905"/>
    </source>
</evidence>
<keyword evidence="18" id="KW-0449">Lipoprotein</keyword>
<dbReference type="InterPro" id="IPR036249">
    <property type="entry name" value="Thioredoxin-like_sf"/>
</dbReference>
<evidence type="ECO:0000256" key="1">
    <source>
        <dbReference type="ARBA" id="ARBA00004115"/>
    </source>
</evidence>
<dbReference type="GO" id="GO:0031966">
    <property type="term" value="C:mitochondrial membrane"/>
    <property type="evidence" value="ECO:0007669"/>
    <property type="project" value="UniProtKB-SubCell"/>
</dbReference>
<protein>
    <recommendedName>
        <fullName evidence="20">Thioredoxin-related transmembrane protein 1</fullName>
    </recommendedName>
    <alternativeName>
        <fullName evidence="22">Protein disulfide-isomerase TMX1</fullName>
    </alternativeName>
    <alternativeName>
        <fullName evidence="21">Thioredoxin domain-containing protein 1</fullName>
    </alternativeName>
</protein>
<dbReference type="FunFam" id="3.40.30.10:FF:000117">
    <property type="entry name" value="thioredoxin-related transmembrane protein 1"/>
    <property type="match status" value="1"/>
</dbReference>
<keyword evidence="28" id="KW-1185">Reference proteome</keyword>
<keyword evidence="7 24" id="KW-0812">Transmembrane</keyword>
<dbReference type="PROSITE" id="PS51352">
    <property type="entry name" value="THIOREDOXIN_2"/>
    <property type="match status" value="1"/>
</dbReference>
<dbReference type="Gene3D" id="3.40.30.10">
    <property type="entry name" value="Glutaredoxin"/>
    <property type="match status" value="1"/>
</dbReference>
<keyword evidence="11 24" id="KW-1133">Transmembrane helix</keyword>
<keyword evidence="17" id="KW-0676">Redox-active center</keyword>
<dbReference type="SUPFAM" id="SSF52833">
    <property type="entry name" value="Thioredoxin-like"/>
    <property type="match status" value="1"/>
</dbReference>
<proteinExistence type="predicted"/>
<evidence type="ECO:0000256" key="11">
    <source>
        <dbReference type="ARBA" id="ARBA00022989"/>
    </source>
</evidence>
<comment type="caution">
    <text evidence="27">The sequence shown here is derived from an EMBL/GenBank/DDBJ whole genome shotgun (WGS) entry which is preliminary data.</text>
</comment>
<keyword evidence="13 24" id="KW-0472">Membrane</keyword>
<evidence type="ECO:0000256" key="2">
    <source>
        <dbReference type="ARBA" id="ARBA00004583"/>
    </source>
</evidence>
<keyword evidence="6" id="KW-0597">Phosphoprotein</keyword>
<feature type="signal peptide" evidence="25">
    <location>
        <begin position="1"/>
        <end position="24"/>
    </location>
</feature>
<keyword evidence="8 25" id="KW-0732">Signal</keyword>
<organism evidence="27 28">
    <name type="scientific">Odynerus spinipes</name>
    <dbReference type="NCBI Taxonomy" id="1348599"/>
    <lineage>
        <taxon>Eukaryota</taxon>
        <taxon>Metazoa</taxon>
        <taxon>Ecdysozoa</taxon>
        <taxon>Arthropoda</taxon>
        <taxon>Hexapoda</taxon>
        <taxon>Insecta</taxon>
        <taxon>Pterygota</taxon>
        <taxon>Neoptera</taxon>
        <taxon>Endopterygota</taxon>
        <taxon>Hymenoptera</taxon>
        <taxon>Apocrita</taxon>
        <taxon>Aculeata</taxon>
        <taxon>Vespoidea</taxon>
        <taxon>Vespidae</taxon>
        <taxon>Eumeninae</taxon>
        <taxon>Odynerus</taxon>
    </lineage>
</organism>
<evidence type="ECO:0000256" key="16">
    <source>
        <dbReference type="ARBA" id="ARBA00023235"/>
    </source>
</evidence>
<dbReference type="GO" id="GO:0005576">
    <property type="term" value="C:extracellular region"/>
    <property type="evidence" value="ECO:0007669"/>
    <property type="project" value="UniProtKB-SubCell"/>
</dbReference>
<feature type="transmembrane region" description="Helical" evidence="24">
    <location>
        <begin position="182"/>
        <end position="211"/>
    </location>
</feature>